<proteinExistence type="predicted"/>
<feature type="transmembrane region" description="Helical" evidence="2">
    <location>
        <begin position="70"/>
        <end position="87"/>
    </location>
</feature>
<sequence length="92" mass="9884">MSVADGAGPEPGPDADKDDIEADIEKTREALGETTSALAAKLDVPQQARQKVDETKQRVAAKTEPVRTNAVPIGVALGVVLVGLIIWRRRRR</sequence>
<keyword evidence="2" id="KW-0812">Transmembrane</keyword>
<evidence type="ECO:0000313" key="4">
    <source>
        <dbReference type="Proteomes" id="UP001055337"/>
    </source>
</evidence>
<organism evidence="3 4">
    <name type="scientific">Mycolicibacterium crocinum</name>
    <dbReference type="NCBI Taxonomy" id="388459"/>
    <lineage>
        <taxon>Bacteria</taxon>
        <taxon>Bacillati</taxon>
        <taxon>Actinomycetota</taxon>
        <taxon>Actinomycetes</taxon>
        <taxon>Mycobacteriales</taxon>
        <taxon>Mycobacteriaceae</taxon>
        <taxon>Mycolicibacterium</taxon>
    </lineage>
</organism>
<feature type="region of interest" description="Disordered" evidence="1">
    <location>
        <begin position="36"/>
        <end position="62"/>
    </location>
</feature>
<dbReference type="InterPro" id="IPR022062">
    <property type="entry name" value="DUF3618"/>
</dbReference>
<keyword evidence="2" id="KW-0472">Membrane</keyword>
<dbReference type="Proteomes" id="UP001055337">
    <property type="component" value="Chromosome"/>
</dbReference>
<accession>A0ABY3TRK5</accession>
<protein>
    <submittedName>
        <fullName evidence="3">DUF3618 domain-containing protein</fullName>
    </submittedName>
</protein>
<keyword evidence="2" id="KW-1133">Transmembrane helix</keyword>
<name>A0ABY3TRK5_9MYCO</name>
<reference evidence="3" key="1">
    <citation type="submission" date="2022-08" db="EMBL/GenBank/DDBJ databases">
        <title>Whole genome sequencing of non-tuberculosis mycobacteria type-strains.</title>
        <authorList>
            <person name="Igarashi Y."/>
            <person name="Osugi A."/>
            <person name="Mitarai S."/>
        </authorList>
    </citation>
    <scope>NUCLEOTIDE SEQUENCE</scope>
    <source>
        <strain evidence="3">JCM 16369</strain>
    </source>
</reference>
<feature type="region of interest" description="Disordered" evidence="1">
    <location>
        <begin position="1"/>
        <end position="21"/>
    </location>
</feature>
<dbReference type="EMBL" id="CP092362">
    <property type="protein sequence ID" value="ULN41780.1"/>
    <property type="molecule type" value="Genomic_DNA"/>
</dbReference>
<evidence type="ECO:0000256" key="1">
    <source>
        <dbReference type="SAM" id="MobiDB-lite"/>
    </source>
</evidence>
<evidence type="ECO:0000313" key="3">
    <source>
        <dbReference type="EMBL" id="ULN41780.1"/>
    </source>
</evidence>
<keyword evidence="4" id="KW-1185">Reference proteome</keyword>
<dbReference type="RefSeq" id="WP_240178291.1">
    <property type="nucleotide sequence ID" value="NZ_CP092362.2"/>
</dbReference>
<dbReference type="Pfam" id="PF12277">
    <property type="entry name" value="DUF3618"/>
    <property type="match status" value="1"/>
</dbReference>
<gene>
    <name evidence="3" type="ORF">MI149_01110</name>
</gene>
<evidence type="ECO:0000256" key="2">
    <source>
        <dbReference type="SAM" id="Phobius"/>
    </source>
</evidence>